<reference evidence="2" key="1">
    <citation type="journal article" date="2014" name="Int. J. Syst. Evol. Microbiol.">
        <title>Complete genome sequence of Corynebacterium casei LMG S-19264T (=DSM 44701T), isolated from a smear-ripened cheese.</title>
        <authorList>
            <consortium name="US DOE Joint Genome Institute (JGI-PGF)"/>
            <person name="Walter F."/>
            <person name="Albersmeier A."/>
            <person name="Kalinowski J."/>
            <person name="Ruckert C."/>
        </authorList>
    </citation>
    <scope>NUCLEOTIDE SEQUENCE</scope>
    <source>
        <strain evidence="2">JCM 4059</strain>
    </source>
</reference>
<feature type="region of interest" description="Disordered" evidence="1">
    <location>
        <begin position="112"/>
        <end position="137"/>
    </location>
</feature>
<dbReference type="AlphaFoldDB" id="A0A919AZA4"/>
<protein>
    <submittedName>
        <fullName evidence="2">Uncharacterized protein</fullName>
    </submittedName>
</protein>
<dbReference type="EMBL" id="BNBD01000002">
    <property type="protein sequence ID" value="GHF33783.1"/>
    <property type="molecule type" value="Genomic_DNA"/>
</dbReference>
<accession>A0A919AZA4</accession>
<dbReference type="RefSeq" id="WP_190128505.1">
    <property type="nucleotide sequence ID" value="NZ_BNBD01000002.1"/>
</dbReference>
<proteinExistence type="predicted"/>
<reference evidence="2" key="2">
    <citation type="submission" date="2020-09" db="EMBL/GenBank/DDBJ databases">
        <authorList>
            <person name="Sun Q."/>
            <person name="Ohkuma M."/>
        </authorList>
    </citation>
    <scope>NUCLEOTIDE SEQUENCE</scope>
    <source>
        <strain evidence="2">JCM 4059</strain>
    </source>
</reference>
<keyword evidence="3" id="KW-1185">Reference proteome</keyword>
<evidence type="ECO:0000313" key="2">
    <source>
        <dbReference type="EMBL" id="GHF33783.1"/>
    </source>
</evidence>
<organism evidence="2 3">
    <name type="scientific">Streptomyces mashuensis</name>
    <dbReference type="NCBI Taxonomy" id="33904"/>
    <lineage>
        <taxon>Bacteria</taxon>
        <taxon>Bacillati</taxon>
        <taxon>Actinomycetota</taxon>
        <taxon>Actinomycetes</taxon>
        <taxon>Kitasatosporales</taxon>
        <taxon>Streptomycetaceae</taxon>
        <taxon>Streptomyces</taxon>
    </lineage>
</organism>
<gene>
    <name evidence="2" type="ORF">GCM10010218_13620</name>
</gene>
<evidence type="ECO:0000256" key="1">
    <source>
        <dbReference type="SAM" id="MobiDB-lite"/>
    </source>
</evidence>
<dbReference type="Proteomes" id="UP000638313">
    <property type="component" value="Unassembled WGS sequence"/>
</dbReference>
<name>A0A919AZA4_9ACTN</name>
<feature type="compositionally biased region" description="Basic and acidic residues" evidence="1">
    <location>
        <begin position="112"/>
        <end position="122"/>
    </location>
</feature>
<evidence type="ECO:0000313" key="3">
    <source>
        <dbReference type="Proteomes" id="UP000638313"/>
    </source>
</evidence>
<comment type="caution">
    <text evidence="2">The sequence shown here is derived from an EMBL/GenBank/DDBJ whole genome shotgun (WGS) entry which is preliminary data.</text>
</comment>
<sequence length="137" mass="15036">MTSENLARLAAARAHRDLSDLARQGVGVISSGAGACERIEAARRLRVMVNELLYLVVLGEALGGEPWEEITRALCRRDVETVRAEYDEAVAQWEAAPATALHGAKGDAQDLDDWYRRHREDADPPAENPASDLLQTD</sequence>